<comment type="caution">
    <text evidence="3">The sequence shown here is derived from an EMBL/GenBank/DDBJ whole genome shotgun (WGS) entry which is preliminary data.</text>
</comment>
<proteinExistence type="predicted"/>
<dbReference type="RefSeq" id="WP_139942897.1">
    <property type="nucleotide sequence ID" value="NZ_MSZV01000061.1"/>
</dbReference>
<reference evidence="3 4" key="1">
    <citation type="submission" date="2018-05" db="EMBL/GenBank/DDBJ databases">
        <title>Genomic Encyclopedia of Type Strains, Phase IV (KMG-IV): sequencing the most valuable type-strain genomes for metagenomic binning, comparative biology and taxonomic classification.</title>
        <authorList>
            <person name="Goeker M."/>
        </authorList>
    </citation>
    <scope>NUCLEOTIDE SEQUENCE [LARGE SCALE GENOMIC DNA]</scope>
    <source>
        <strain evidence="3 4">DSM 14263</strain>
    </source>
</reference>
<accession>A0A316IFK6</accession>
<dbReference type="Proteomes" id="UP000245812">
    <property type="component" value="Unassembled WGS sequence"/>
</dbReference>
<evidence type="ECO:0008006" key="5">
    <source>
        <dbReference type="Google" id="ProtNLM"/>
    </source>
</evidence>
<sequence>MKARIPVVLALAMLCGAPAFAQDATAPAGAGTAMQQDGMRHDATMKKDDAMKGEAMKSGKDAMKPGHKAMKRHARDAGGGMSGDAMKSDGGK</sequence>
<evidence type="ECO:0000256" key="1">
    <source>
        <dbReference type="SAM" id="MobiDB-lite"/>
    </source>
</evidence>
<protein>
    <recommendedName>
        <fullName evidence="5">Pentapeptide MXKDX repeat protein</fullName>
    </recommendedName>
</protein>
<feature type="compositionally biased region" description="Basic and acidic residues" evidence="1">
    <location>
        <begin position="53"/>
        <end position="64"/>
    </location>
</feature>
<feature type="compositionally biased region" description="Basic residues" evidence="1">
    <location>
        <begin position="65"/>
        <end position="74"/>
    </location>
</feature>
<gene>
    <name evidence="3" type="ORF">C7456_103190</name>
</gene>
<keyword evidence="2" id="KW-0732">Signal</keyword>
<evidence type="ECO:0000256" key="2">
    <source>
        <dbReference type="SAM" id="SignalP"/>
    </source>
</evidence>
<evidence type="ECO:0000313" key="4">
    <source>
        <dbReference type="Proteomes" id="UP000245812"/>
    </source>
</evidence>
<evidence type="ECO:0000313" key="3">
    <source>
        <dbReference type="EMBL" id="PWK92071.1"/>
    </source>
</evidence>
<name>A0A316IFK6_9GAMM</name>
<organism evidence="3 4">
    <name type="scientific">Fulvimonas soli</name>
    <dbReference type="NCBI Taxonomy" id="155197"/>
    <lineage>
        <taxon>Bacteria</taxon>
        <taxon>Pseudomonadati</taxon>
        <taxon>Pseudomonadota</taxon>
        <taxon>Gammaproteobacteria</taxon>
        <taxon>Lysobacterales</taxon>
        <taxon>Rhodanobacteraceae</taxon>
        <taxon>Fulvimonas</taxon>
    </lineage>
</organism>
<feature type="signal peptide" evidence="2">
    <location>
        <begin position="1"/>
        <end position="21"/>
    </location>
</feature>
<dbReference type="EMBL" id="QGHC01000003">
    <property type="protein sequence ID" value="PWK92071.1"/>
    <property type="molecule type" value="Genomic_DNA"/>
</dbReference>
<dbReference type="AlphaFoldDB" id="A0A316IFK6"/>
<feature type="region of interest" description="Disordered" evidence="1">
    <location>
        <begin position="53"/>
        <end position="92"/>
    </location>
</feature>
<feature type="chain" id="PRO_5016271374" description="Pentapeptide MXKDX repeat protein" evidence="2">
    <location>
        <begin position="22"/>
        <end position="92"/>
    </location>
</feature>
<keyword evidence="4" id="KW-1185">Reference proteome</keyword>